<dbReference type="PANTHER" id="PTHR34216:SF3">
    <property type="entry name" value="POLY-BETA-1,6-N-ACETYL-D-GLUCOSAMINE N-DEACETYLASE"/>
    <property type="match status" value="1"/>
</dbReference>
<dbReference type="CDD" id="cd10918">
    <property type="entry name" value="CE4_NodB_like_5s_6s"/>
    <property type="match status" value="1"/>
</dbReference>
<dbReference type="GO" id="GO:0016810">
    <property type="term" value="F:hydrolase activity, acting on carbon-nitrogen (but not peptide) bonds"/>
    <property type="evidence" value="ECO:0007669"/>
    <property type="project" value="InterPro"/>
</dbReference>
<dbReference type="PANTHER" id="PTHR34216">
    <property type="match status" value="1"/>
</dbReference>
<dbReference type="EMBL" id="BOMQ01000008">
    <property type="protein sequence ID" value="GIE46867.1"/>
    <property type="molecule type" value="Genomic_DNA"/>
</dbReference>
<evidence type="ECO:0000256" key="1">
    <source>
        <dbReference type="ARBA" id="ARBA00004613"/>
    </source>
</evidence>
<dbReference type="GO" id="GO:0005975">
    <property type="term" value="P:carbohydrate metabolic process"/>
    <property type="evidence" value="ECO:0007669"/>
    <property type="project" value="InterPro"/>
</dbReference>
<comment type="subcellular location">
    <subcellularLocation>
        <location evidence="1">Secreted</location>
    </subcellularLocation>
</comment>
<reference evidence="4" key="1">
    <citation type="submission" date="2021-01" db="EMBL/GenBank/DDBJ databases">
        <title>Whole genome shotgun sequence of Actinoplanes nipponensis NBRC 14063.</title>
        <authorList>
            <person name="Komaki H."/>
            <person name="Tamura T."/>
        </authorList>
    </citation>
    <scope>NUCLEOTIDE SEQUENCE</scope>
    <source>
        <strain evidence="4">NBRC 14063</strain>
    </source>
</reference>
<name>A0A919MJP6_9ACTN</name>
<comment type="caution">
    <text evidence="4">The sequence shown here is derived from an EMBL/GenBank/DDBJ whole genome shotgun (WGS) entry which is preliminary data.</text>
</comment>
<dbReference type="Pfam" id="PF01522">
    <property type="entry name" value="Polysacc_deac_1"/>
    <property type="match status" value="1"/>
</dbReference>
<dbReference type="GO" id="GO:0005576">
    <property type="term" value="C:extracellular region"/>
    <property type="evidence" value="ECO:0007669"/>
    <property type="project" value="UniProtKB-SubCell"/>
</dbReference>
<dbReference type="PROSITE" id="PS51677">
    <property type="entry name" value="NODB"/>
    <property type="match status" value="1"/>
</dbReference>
<evidence type="ECO:0000259" key="3">
    <source>
        <dbReference type="PROSITE" id="PS51677"/>
    </source>
</evidence>
<dbReference type="AlphaFoldDB" id="A0A919MJP6"/>
<keyword evidence="2" id="KW-0732">Signal</keyword>
<protein>
    <recommendedName>
        <fullName evidence="3">NodB homology domain-containing protein</fullName>
    </recommendedName>
</protein>
<dbReference type="InterPro" id="IPR051398">
    <property type="entry name" value="Polysacch_Deacetylase"/>
</dbReference>
<evidence type="ECO:0000313" key="4">
    <source>
        <dbReference type="EMBL" id="GIE46867.1"/>
    </source>
</evidence>
<dbReference type="RefSeq" id="WP_203763693.1">
    <property type="nucleotide sequence ID" value="NZ_BAAAYJ010000088.1"/>
</dbReference>
<proteinExistence type="predicted"/>
<organism evidence="4 5">
    <name type="scientific">Actinoplanes nipponensis</name>
    <dbReference type="NCBI Taxonomy" id="135950"/>
    <lineage>
        <taxon>Bacteria</taxon>
        <taxon>Bacillati</taxon>
        <taxon>Actinomycetota</taxon>
        <taxon>Actinomycetes</taxon>
        <taxon>Micromonosporales</taxon>
        <taxon>Micromonosporaceae</taxon>
        <taxon>Actinoplanes</taxon>
    </lineage>
</organism>
<feature type="domain" description="NodB homology" evidence="3">
    <location>
        <begin position="94"/>
        <end position="256"/>
    </location>
</feature>
<dbReference type="InterPro" id="IPR011330">
    <property type="entry name" value="Glyco_hydro/deAcase_b/a-brl"/>
</dbReference>
<dbReference type="Proteomes" id="UP000647172">
    <property type="component" value="Unassembled WGS sequence"/>
</dbReference>
<evidence type="ECO:0000256" key="2">
    <source>
        <dbReference type="ARBA" id="ARBA00022729"/>
    </source>
</evidence>
<dbReference type="InterPro" id="IPR002509">
    <property type="entry name" value="NODB_dom"/>
</dbReference>
<dbReference type="SUPFAM" id="SSF88713">
    <property type="entry name" value="Glycoside hydrolase/deacetylase"/>
    <property type="match status" value="1"/>
</dbReference>
<keyword evidence="5" id="KW-1185">Reference proteome</keyword>
<evidence type="ECO:0000313" key="5">
    <source>
        <dbReference type="Proteomes" id="UP000647172"/>
    </source>
</evidence>
<dbReference type="Gene3D" id="3.20.20.370">
    <property type="entry name" value="Glycoside hydrolase/deacetylase"/>
    <property type="match status" value="1"/>
</dbReference>
<accession>A0A919MJP6</accession>
<gene>
    <name evidence="4" type="ORF">Ani05nite_04010</name>
</gene>
<sequence length="256" mass="28522">MESPTGFQRRLNELGLRSKLRARPRMQGRVLAPAGMFKRLPATAGLYFPFYHDVPAAYAGDLGHHLRTFRRLGPLVSWDTALDVLAGRRPLTGPMFCLSFDDGHPSWPDVLAPILAELAVPATFFLTSGLVGRPGNLTWRDCRELAAAGHRFGSHTVTHPRLADTDDDAAVREILDSKKEIEDRLGAEVRDFAAPYGNPAVDFLDRDLRTVREAGYRSFATTLRAPMHPGDSPMAIRRQGLHPAWPLWAVRTRVHD</sequence>